<feature type="region of interest" description="Disordered" evidence="1">
    <location>
        <begin position="275"/>
        <end position="302"/>
    </location>
</feature>
<proteinExistence type="predicted"/>
<name>E8LKM8_SUCHY</name>
<dbReference type="InterPro" id="IPR009574">
    <property type="entry name" value="DUF1189"/>
</dbReference>
<keyword evidence="2" id="KW-1133">Transmembrane helix</keyword>
<keyword evidence="2" id="KW-0812">Transmembrane</keyword>
<feature type="transmembrane region" description="Helical" evidence="2">
    <location>
        <begin position="170"/>
        <end position="199"/>
    </location>
</feature>
<feature type="transmembrane region" description="Helical" evidence="2">
    <location>
        <begin position="237"/>
        <end position="254"/>
    </location>
</feature>
<evidence type="ECO:0000313" key="3">
    <source>
        <dbReference type="EMBL" id="EFY06908.1"/>
    </source>
</evidence>
<dbReference type="Pfam" id="PF06691">
    <property type="entry name" value="DUF1189"/>
    <property type="match status" value="1"/>
</dbReference>
<reference evidence="3 4" key="1">
    <citation type="submission" date="2011-01" db="EMBL/GenBank/DDBJ databases">
        <authorList>
            <person name="Weinstock G."/>
            <person name="Sodergren E."/>
            <person name="Clifton S."/>
            <person name="Fulton L."/>
            <person name="Fulton B."/>
            <person name="Courtney L."/>
            <person name="Fronick C."/>
            <person name="Harrison M."/>
            <person name="Strong C."/>
            <person name="Farmer C."/>
            <person name="Delahaunty K."/>
            <person name="Markovic C."/>
            <person name="Hall O."/>
            <person name="Minx P."/>
            <person name="Tomlinson C."/>
            <person name="Mitreva M."/>
            <person name="Hou S."/>
            <person name="Chen J."/>
            <person name="Wollam A."/>
            <person name="Pepin K.H."/>
            <person name="Johnson M."/>
            <person name="Bhonagiri V."/>
            <person name="Zhang X."/>
            <person name="Suruliraj S."/>
            <person name="Warren W."/>
            <person name="Chinwalla A."/>
            <person name="Mardis E.R."/>
            <person name="Wilson R.K."/>
        </authorList>
    </citation>
    <scope>NUCLEOTIDE SEQUENCE [LARGE SCALE GENOMIC DNA]</scope>
    <source>
        <strain evidence="4">DSM 22608 / JCM 16073 / KCTC 15190 / YIT 12066</strain>
    </source>
</reference>
<dbReference type="EMBL" id="AEVO01000065">
    <property type="protein sequence ID" value="EFY06908.1"/>
    <property type="molecule type" value="Genomic_DNA"/>
</dbReference>
<feature type="compositionally biased region" description="Basic and acidic residues" evidence="1">
    <location>
        <begin position="279"/>
        <end position="293"/>
    </location>
</feature>
<feature type="transmembrane region" description="Helical" evidence="2">
    <location>
        <begin position="12"/>
        <end position="28"/>
    </location>
</feature>
<sequence length="302" mass="33678">MLLKFNLNSIFYPLKALASRAFYLHVLFKMRGWGFYYLFLICALIAFPACVKVMDVLSSLKQMELVTLVSKIPPSYLDANGVLSPKEGSRDFVEIRNSKGDPSIIYNPLNKVLEGDELKAPIELTGTSVVFKSFEQSNAVPYSSIFPTNANFEPYEAAASLDSVFNSSWFTVWGMITLWFFAILAFNALIIALIGRILLILVSKIKINFASMLRVSSFANTVVALILLLQYFVHIPLPYTVIAFLPLIYVYLLGKDIRTTVNKYGTSAFSGQNNSNNARYDDGSNRSPKDDNNKGSGGYFAP</sequence>
<keyword evidence="4" id="KW-1185">Reference proteome</keyword>
<organism evidence="3 4">
    <name type="scientific">Succinatimonas hippei (strain DSM 22608 / JCM 16073 / KCTC 15190 / YIT 12066)</name>
    <dbReference type="NCBI Taxonomy" id="762983"/>
    <lineage>
        <taxon>Bacteria</taxon>
        <taxon>Pseudomonadati</taxon>
        <taxon>Pseudomonadota</taxon>
        <taxon>Gammaproteobacteria</taxon>
        <taxon>Aeromonadales</taxon>
        <taxon>Succinivibrionaceae</taxon>
        <taxon>Succinatimonas</taxon>
    </lineage>
</organism>
<evidence type="ECO:0000256" key="1">
    <source>
        <dbReference type="SAM" id="MobiDB-lite"/>
    </source>
</evidence>
<gene>
    <name evidence="3" type="ORF">HMPREF9444_01271</name>
</gene>
<evidence type="ECO:0000256" key="2">
    <source>
        <dbReference type="SAM" id="Phobius"/>
    </source>
</evidence>
<feature type="transmembrane region" description="Helical" evidence="2">
    <location>
        <begin position="35"/>
        <end position="54"/>
    </location>
</feature>
<evidence type="ECO:0000313" key="4">
    <source>
        <dbReference type="Proteomes" id="UP000018458"/>
    </source>
</evidence>
<dbReference type="HOGENOM" id="CLU_921095_0_0_6"/>
<dbReference type="OrthoDB" id="7054693at2"/>
<keyword evidence="2" id="KW-0472">Membrane</keyword>
<evidence type="ECO:0008006" key="5">
    <source>
        <dbReference type="Google" id="ProtNLM"/>
    </source>
</evidence>
<dbReference type="RefSeq" id="WP_009143466.1">
    <property type="nucleotide sequence ID" value="NZ_GL831001.1"/>
</dbReference>
<comment type="caution">
    <text evidence="3">The sequence shown here is derived from an EMBL/GenBank/DDBJ whole genome shotgun (WGS) entry which is preliminary data.</text>
</comment>
<protein>
    <recommendedName>
        <fullName evidence="5">DUF1189 domain-containing protein</fullName>
    </recommendedName>
</protein>
<feature type="transmembrane region" description="Helical" evidence="2">
    <location>
        <begin position="211"/>
        <end position="231"/>
    </location>
</feature>
<accession>E8LKM8</accession>
<dbReference type="Proteomes" id="UP000018458">
    <property type="component" value="Unassembled WGS sequence"/>
</dbReference>
<dbReference type="AlphaFoldDB" id="E8LKM8"/>